<dbReference type="Pfam" id="PF18962">
    <property type="entry name" value="Por_Secre_tail"/>
    <property type="match status" value="1"/>
</dbReference>
<dbReference type="AlphaFoldDB" id="A0A381RWK8"/>
<proteinExistence type="predicted"/>
<gene>
    <name evidence="2" type="ORF">METZ01_LOCUS47221</name>
</gene>
<name>A0A381RWK8_9ZZZZ</name>
<evidence type="ECO:0000313" key="2">
    <source>
        <dbReference type="EMBL" id="SUZ94367.1"/>
    </source>
</evidence>
<organism evidence="2">
    <name type="scientific">marine metagenome</name>
    <dbReference type="NCBI Taxonomy" id="408172"/>
    <lineage>
        <taxon>unclassified sequences</taxon>
        <taxon>metagenomes</taxon>
        <taxon>ecological metagenomes</taxon>
    </lineage>
</organism>
<reference evidence="2" key="1">
    <citation type="submission" date="2018-05" db="EMBL/GenBank/DDBJ databases">
        <authorList>
            <person name="Lanie J.A."/>
            <person name="Ng W.-L."/>
            <person name="Kazmierczak K.M."/>
            <person name="Andrzejewski T.M."/>
            <person name="Davidsen T.M."/>
            <person name="Wayne K.J."/>
            <person name="Tettelin H."/>
            <person name="Glass J.I."/>
            <person name="Rusch D."/>
            <person name="Podicherti R."/>
            <person name="Tsui H.-C.T."/>
            <person name="Winkler M.E."/>
        </authorList>
    </citation>
    <scope>NUCLEOTIDE SEQUENCE</scope>
</reference>
<dbReference type="Gene3D" id="2.60.40.4070">
    <property type="match status" value="1"/>
</dbReference>
<dbReference type="EMBL" id="UINC01002228">
    <property type="protein sequence ID" value="SUZ94367.1"/>
    <property type="molecule type" value="Genomic_DNA"/>
</dbReference>
<protein>
    <recommendedName>
        <fullName evidence="1">Secretion system C-terminal sorting domain-containing protein</fullName>
    </recommendedName>
</protein>
<sequence>MKIFIPFIFCFCLAQESYTGEITFDYNGTVSGSFTSIIQDSIPIGFAFNQEGADTSYFIMGAFTEQENNEFDLFLAVLQDTTFPVQPRTWDIPGQGNPLDPLSLESIVIFIPELDSVFVLDLIETLTDTTGGDSLALDSLFESLFFELIDIIYMGIDGVIEISAVTDSTVFGGCYATMWKPLFSFIDINNGEFNFTKVTLPDLSIKPRPAIPEMVTVYPAYPNPFNPSTTVRFSVLDTKQPLSLHIYDIDGRLIETLFSGYVMPGFHEVQWNARQHPSGIYFAMFRSGYIMQSTKLILIK</sequence>
<feature type="domain" description="Secretion system C-terminal sorting" evidence="1">
    <location>
        <begin position="221"/>
        <end position="297"/>
    </location>
</feature>
<dbReference type="NCBIfam" id="TIGR04183">
    <property type="entry name" value="Por_Secre_tail"/>
    <property type="match status" value="1"/>
</dbReference>
<accession>A0A381RWK8</accession>
<evidence type="ECO:0000259" key="1">
    <source>
        <dbReference type="Pfam" id="PF18962"/>
    </source>
</evidence>
<dbReference type="InterPro" id="IPR026444">
    <property type="entry name" value="Secre_tail"/>
</dbReference>